<keyword evidence="9" id="KW-1185">Reference proteome</keyword>
<organism evidence="8 9">
    <name type="scientific">Streptacidiphilus pinicola</name>
    <dbReference type="NCBI Taxonomy" id="2219663"/>
    <lineage>
        <taxon>Bacteria</taxon>
        <taxon>Bacillati</taxon>
        <taxon>Actinomycetota</taxon>
        <taxon>Actinomycetes</taxon>
        <taxon>Kitasatosporales</taxon>
        <taxon>Streptomycetaceae</taxon>
        <taxon>Streptacidiphilus</taxon>
    </lineage>
</organism>
<gene>
    <name evidence="8" type="ORF">DN069_02835</name>
</gene>
<keyword evidence="4" id="KW-0572">Peptidoglycan-anchor</keyword>
<evidence type="ECO:0000256" key="3">
    <source>
        <dbReference type="ARBA" id="ARBA00022729"/>
    </source>
</evidence>
<evidence type="ECO:0000313" key="9">
    <source>
        <dbReference type="Proteomes" id="UP000248889"/>
    </source>
</evidence>
<accession>A0A2X0KDN4</accession>
<evidence type="ECO:0000256" key="6">
    <source>
        <dbReference type="SAM" id="Phobius"/>
    </source>
</evidence>
<feature type="transmembrane region" description="Helical" evidence="6">
    <location>
        <begin position="167"/>
        <end position="186"/>
    </location>
</feature>
<keyword evidence="3" id="KW-0732">Signal</keyword>
<evidence type="ECO:0000256" key="5">
    <source>
        <dbReference type="SAM" id="MobiDB-lite"/>
    </source>
</evidence>
<evidence type="ECO:0000256" key="1">
    <source>
        <dbReference type="ARBA" id="ARBA00022512"/>
    </source>
</evidence>
<dbReference type="Proteomes" id="UP000248889">
    <property type="component" value="Unassembled WGS sequence"/>
</dbReference>
<feature type="compositionally biased region" description="Gly residues" evidence="5">
    <location>
        <begin position="79"/>
        <end position="105"/>
    </location>
</feature>
<reference evidence="8 9" key="1">
    <citation type="submission" date="2018-06" db="EMBL/GenBank/DDBJ databases">
        <title>Streptacidiphilus pinicola sp. nov., isolated from pine grove soil.</title>
        <authorList>
            <person name="Roh S.G."/>
            <person name="Park S."/>
            <person name="Kim M.-K."/>
            <person name="Yun B.-R."/>
            <person name="Park J."/>
            <person name="Kim M.J."/>
            <person name="Kim Y.S."/>
            <person name="Kim S.B."/>
        </authorList>
    </citation>
    <scope>NUCLEOTIDE SEQUENCE [LARGE SCALE GENOMIC DNA]</scope>
    <source>
        <strain evidence="8 9">MMS16-CNU450</strain>
    </source>
</reference>
<feature type="compositionally biased region" description="Gly residues" evidence="5">
    <location>
        <begin position="113"/>
        <end position="134"/>
    </location>
</feature>
<comment type="caution">
    <text evidence="8">The sequence shown here is derived from an EMBL/GenBank/DDBJ whole genome shotgun (WGS) entry which is preliminary data.</text>
</comment>
<dbReference type="EMBL" id="QKYN01000011">
    <property type="protein sequence ID" value="RAG87155.1"/>
    <property type="molecule type" value="Genomic_DNA"/>
</dbReference>
<protein>
    <recommendedName>
        <fullName evidence="7">Gram-positive cocci surface proteins LPxTG domain-containing protein</fullName>
    </recommendedName>
</protein>
<evidence type="ECO:0000256" key="4">
    <source>
        <dbReference type="ARBA" id="ARBA00023088"/>
    </source>
</evidence>
<dbReference type="NCBIfam" id="NF041528">
    <property type="entry name" value="strep_LAETG"/>
    <property type="match status" value="1"/>
</dbReference>
<name>A0A2X0KDN4_9ACTN</name>
<dbReference type="AlphaFoldDB" id="A0A2X0KDN4"/>
<dbReference type="PROSITE" id="PS50847">
    <property type="entry name" value="GRAM_POS_ANCHORING"/>
    <property type="match status" value="1"/>
</dbReference>
<evidence type="ECO:0000313" key="8">
    <source>
        <dbReference type="EMBL" id="RAG87155.1"/>
    </source>
</evidence>
<proteinExistence type="predicted"/>
<keyword evidence="6" id="KW-0472">Membrane</keyword>
<keyword evidence="6" id="KW-0812">Transmembrane</keyword>
<sequence>MGEVTVLGLHVRLSAVGVTRVPVPALGEVDLKLSQHSTTSDSAAATAIELDVGVNPLALNVATVHGKIVLADVSCTKGSGSGGGSTGGGDNGGGSNGGATGGGSPSAGPSQGLTGGGSNGGVTGGGNGGSGGSGAHPSPVAAVSGQPAVPDGSTHLAETGSSSSTPLIAGAAVVILGAGGAVLALARRRRRG</sequence>
<evidence type="ECO:0000256" key="2">
    <source>
        <dbReference type="ARBA" id="ARBA00022525"/>
    </source>
</evidence>
<dbReference type="NCBIfam" id="TIGR01167">
    <property type="entry name" value="LPXTG_anchor"/>
    <property type="match status" value="1"/>
</dbReference>
<dbReference type="InterPro" id="IPR019931">
    <property type="entry name" value="LPXTG_anchor"/>
</dbReference>
<keyword evidence="1" id="KW-0134">Cell wall</keyword>
<keyword evidence="2" id="KW-0964">Secreted</keyword>
<feature type="domain" description="Gram-positive cocci surface proteins LPxTG" evidence="7">
    <location>
        <begin position="156"/>
        <end position="192"/>
    </location>
</feature>
<keyword evidence="6" id="KW-1133">Transmembrane helix</keyword>
<feature type="region of interest" description="Disordered" evidence="5">
    <location>
        <begin position="78"/>
        <end position="163"/>
    </location>
</feature>
<evidence type="ECO:0000259" key="7">
    <source>
        <dbReference type="PROSITE" id="PS50847"/>
    </source>
</evidence>